<sequence>MIYYAFKNGRGIYTESDIFEAASREAAQLRAAGSSSDESPEAVQVPFKEIGIGLPLTISIREVYTGEHPAVPWWMGARKDMLVTSAVKSVATYAAKPMALNFLTRGVSPKTRMRSSDAASVGTPILFYSPALTERSLTLDLSMVFDAFPEELFQGMSNAFNATAGVPIFLTSSAYLIAAGSIVKIAGRIGESLFDGKPAFEASEPIHIDWPGEVPAPPGFALITPRDIDRQSPGFRRKHSIKDGTLVDHQGRQYAGEIPYIIISLDGKSDDALAGFTPTAASAAILSRFFGLRDGQSRPLDTLVDALKVYNDLHFRQEVDRIDEELGQIRGSSDADKKRREELQGRRRTFLKNISSKELRPPDAPAAGDPPAPTSGGTTPSQ</sequence>
<evidence type="ECO:0000313" key="3">
    <source>
        <dbReference type="Proteomes" id="UP000324233"/>
    </source>
</evidence>
<dbReference type="AlphaFoldDB" id="A0A5B9W604"/>
<gene>
    <name evidence="2" type="ORF">OJF2_46660</name>
</gene>
<organism evidence="2 3">
    <name type="scientific">Aquisphaera giovannonii</name>
    <dbReference type="NCBI Taxonomy" id="406548"/>
    <lineage>
        <taxon>Bacteria</taxon>
        <taxon>Pseudomonadati</taxon>
        <taxon>Planctomycetota</taxon>
        <taxon>Planctomycetia</taxon>
        <taxon>Isosphaerales</taxon>
        <taxon>Isosphaeraceae</taxon>
        <taxon>Aquisphaera</taxon>
    </lineage>
</organism>
<reference evidence="2 3" key="1">
    <citation type="submission" date="2019-08" db="EMBL/GenBank/DDBJ databases">
        <title>Deep-cultivation of Planctomycetes and their phenomic and genomic characterization uncovers novel biology.</title>
        <authorList>
            <person name="Wiegand S."/>
            <person name="Jogler M."/>
            <person name="Boedeker C."/>
            <person name="Pinto D."/>
            <person name="Vollmers J."/>
            <person name="Rivas-Marin E."/>
            <person name="Kohn T."/>
            <person name="Peeters S.H."/>
            <person name="Heuer A."/>
            <person name="Rast P."/>
            <person name="Oberbeckmann S."/>
            <person name="Bunk B."/>
            <person name="Jeske O."/>
            <person name="Meyerdierks A."/>
            <person name="Storesund J.E."/>
            <person name="Kallscheuer N."/>
            <person name="Luecker S."/>
            <person name="Lage O.M."/>
            <person name="Pohl T."/>
            <person name="Merkel B.J."/>
            <person name="Hornburger P."/>
            <person name="Mueller R.-W."/>
            <person name="Bruemmer F."/>
            <person name="Labrenz M."/>
            <person name="Spormann A.M."/>
            <person name="Op den Camp H."/>
            <person name="Overmann J."/>
            <person name="Amann R."/>
            <person name="Jetten M.S.M."/>
            <person name="Mascher T."/>
            <person name="Medema M.H."/>
            <person name="Devos D.P."/>
            <person name="Kaster A.-K."/>
            <person name="Ovreas L."/>
            <person name="Rohde M."/>
            <person name="Galperin M.Y."/>
            <person name="Jogler C."/>
        </authorList>
    </citation>
    <scope>NUCLEOTIDE SEQUENCE [LARGE SCALE GENOMIC DNA]</scope>
    <source>
        <strain evidence="2 3">OJF2</strain>
    </source>
</reference>
<feature type="compositionally biased region" description="Basic and acidic residues" evidence="1">
    <location>
        <begin position="333"/>
        <end position="345"/>
    </location>
</feature>
<feature type="region of interest" description="Disordered" evidence="1">
    <location>
        <begin position="332"/>
        <end position="382"/>
    </location>
</feature>
<evidence type="ECO:0000256" key="1">
    <source>
        <dbReference type="SAM" id="MobiDB-lite"/>
    </source>
</evidence>
<accession>A0A5B9W604</accession>
<dbReference type="KEGG" id="agv:OJF2_46660"/>
<dbReference type="Proteomes" id="UP000324233">
    <property type="component" value="Chromosome"/>
</dbReference>
<evidence type="ECO:0000313" key="2">
    <source>
        <dbReference type="EMBL" id="QEH36106.1"/>
    </source>
</evidence>
<dbReference type="EMBL" id="CP042997">
    <property type="protein sequence ID" value="QEH36106.1"/>
    <property type="molecule type" value="Genomic_DNA"/>
</dbReference>
<name>A0A5B9W604_9BACT</name>
<keyword evidence="3" id="KW-1185">Reference proteome</keyword>
<proteinExistence type="predicted"/>
<protein>
    <submittedName>
        <fullName evidence="2">Uncharacterized protein</fullName>
    </submittedName>
</protein>
<feature type="compositionally biased region" description="Pro residues" evidence="1">
    <location>
        <begin position="362"/>
        <end position="373"/>
    </location>
</feature>